<reference evidence="2 3" key="1">
    <citation type="submission" date="2021-04" db="EMBL/GenBank/DDBJ databases">
        <title>Whole genome sequence of Jiella sp. KSK16Y-1.</title>
        <authorList>
            <person name="Tuo L."/>
        </authorList>
    </citation>
    <scope>NUCLEOTIDE SEQUENCE [LARGE SCALE GENOMIC DNA]</scope>
    <source>
        <strain evidence="2 3">KSK16Y-1</strain>
    </source>
</reference>
<feature type="transmembrane region" description="Helical" evidence="1">
    <location>
        <begin position="28"/>
        <end position="48"/>
    </location>
</feature>
<organism evidence="2 3">
    <name type="scientific">Jiella mangrovi</name>
    <dbReference type="NCBI Taxonomy" id="2821407"/>
    <lineage>
        <taxon>Bacteria</taxon>
        <taxon>Pseudomonadati</taxon>
        <taxon>Pseudomonadota</taxon>
        <taxon>Alphaproteobacteria</taxon>
        <taxon>Hyphomicrobiales</taxon>
        <taxon>Aurantimonadaceae</taxon>
        <taxon>Jiella</taxon>
    </lineage>
</organism>
<dbReference type="RefSeq" id="WP_209594838.1">
    <property type="nucleotide sequence ID" value="NZ_JAGJCF010000007.1"/>
</dbReference>
<accession>A0ABS4BHW1</accession>
<evidence type="ECO:0000313" key="3">
    <source>
        <dbReference type="Proteomes" id="UP000678276"/>
    </source>
</evidence>
<comment type="caution">
    <text evidence="2">The sequence shown here is derived from an EMBL/GenBank/DDBJ whole genome shotgun (WGS) entry which is preliminary data.</text>
</comment>
<evidence type="ECO:0000256" key="1">
    <source>
        <dbReference type="SAM" id="Phobius"/>
    </source>
</evidence>
<evidence type="ECO:0000313" key="2">
    <source>
        <dbReference type="EMBL" id="MBP0616347.1"/>
    </source>
</evidence>
<keyword evidence="1" id="KW-1133">Transmembrane helix</keyword>
<gene>
    <name evidence="2" type="ORF">J6595_12215</name>
</gene>
<dbReference type="Proteomes" id="UP000678276">
    <property type="component" value="Unassembled WGS sequence"/>
</dbReference>
<keyword evidence="1" id="KW-0472">Membrane</keyword>
<dbReference type="EMBL" id="JAGJCF010000007">
    <property type="protein sequence ID" value="MBP0616347.1"/>
    <property type="molecule type" value="Genomic_DNA"/>
</dbReference>
<keyword evidence="3" id="KW-1185">Reference proteome</keyword>
<proteinExistence type="predicted"/>
<name>A0ABS4BHW1_9HYPH</name>
<protein>
    <submittedName>
        <fullName evidence="2">Uncharacterized protein</fullName>
    </submittedName>
</protein>
<sequence length="56" mass="5999">MGRSHLAHATGDAANAVLVAVGYSFRRILIWLKLFASFIQAAILTMLAQGQLRSAA</sequence>
<keyword evidence="1" id="KW-0812">Transmembrane</keyword>